<feature type="compositionally biased region" description="Polar residues" evidence="2">
    <location>
        <begin position="175"/>
        <end position="193"/>
    </location>
</feature>
<keyword evidence="5" id="KW-1185">Reference proteome</keyword>
<accession>A0A1Y1IKC1</accession>
<proteinExistence type="predicted"/>
<sequence length="433" mass="46536">MMLLRSTAIIKDAQSDKHGSKSGPVHGGSKGVGTETPRLRRTVRADLDAGAGGAEELSSSSGGTCPICVCPMSCSERLYAASCGYLCHLACMQRFSLKESQSQPASRLCPVCFSVHPRASFSSGVRRSVKAVVNQVEASRELLEGERRLSRSRPVSPRLVQDDRTFDNGGVYRGRQQTASSFSPTRSLELTSPAPSSDLMALLAARDVINKALETHYPGLSQPHSAQPCRDLPPRRTLQKAASAPAQSFHDTPRELGLARLGSYEENVFPGGMKFDAHGNVASPRADKNCSSRLFSPPPIGGQLAATMPGQGLRRAASLPLPPKTRPLSALVKEHGRVFGGDSEPKPRKQRHVSNDSDSGALPPVKETEEAVSGARFYESRLERSQSVVLVTERLADFYLMTAEQGGRTNRNCSGATESSSLAPLSLHRTKSM</sequence>
<feature type="compositionally biased region" description="Basic and acidic residues" evidence="2">
    <location>
        <begin position="337"/>
        <end position="347"/>
    </location>
</feature>
<dbReference type="GO" id="GO:0008270">
    <property type="term" value="F:zinc ion binding"/>
    <property type="evidence" value="ECO:0007669"/>
    <property type="project" value="UniProtKB-KW"/>
</dbReference>
<dbReference type="EMBL" id="DF237710">
    <property type="protein sequence ID" value="GAQ91300.1"/>
    <property type="molecule type" value="Genomic_DNA"/>
</dbReference>
<keyword evidence="1" id="KW-0479">Metal-binding</keyword>
<evidence type="ECO:0000259" key="3">
    <source>
        <dbReference type="PROSITE" id="PS50089"/>
    </source>
</evidence>
<feature type="compositionally biased region" description="Polar residues" evidence="2">
    <location>
        <begin position="408"/>
        <end position="423"/>
    </location>
</feature>
<keyword evidence="1" id="KW-0863">Zinc-finger</keyword>
<evidence type="ECO:0000313" key="5">
    <source>
        <dbReference type="Proteomes" id="UP000054558"/>
    </source>
</evidence>
<gene>
    <name evidence="4" type="ORF">KFL_007610030</name>
</gene>
<protein>
    <recommendedName>
        <fullName evidence="3">RING-type domain-containing protein</fullName>
    </recommendedName>
</protein>
<feature type="region of interest" description="Disordered" evidence="2">
    <location>
        <begin position="160"/>
        <end position="193"/>
    </location>
</feature>
<dbReference type="AlphaFoldDB" id="A0A1Y1IKC1"/>
<evidence type="ECO:0000313" key="4">
    <source>
        <dbReference type="EMBL" id="GAQ91300.1"/>
    </source>
</evidence>
<evidence type="ECO:0000256" key="2">
    <source>
        <dbReference type="SAM" id="MobiDB-lite"/>
    </source>
</evidence>
<organism evidence="4 5">
    <name type="scientific">Klebsormidium nitens</name>
    <name type="common">Green alga</name>
    <name type="synonym">Ulothrix nitens</name>
    <dbReference type="NCBI Taxonomy" id="105231"/>
    <lineage>
        <taxon>Eukaryota</taxon>
        <taxon>Viridiplantae</taxon>
        <taxon>Streptophyta</taxon>
        <taxon>Klebsormidiophyceae</taxon>
        <taxon>Klebsormidiales</taxon>
        <taxon>Klebsormidiaceae</taxon>
        <taxon>Klebsormidium</taxon>
    </lineage>
</organism>
<keyword evidence="1" id="KW-0862">Zinc</keyword>
<dbReference type="Proteomes" id="UP000054558">
    <property type="component" value="Unassembled WGS sequence"/>
</dbReference>
<dbReference type="SUPFAM" id="SSF57850">
    <property type="entry name" value="RING/U-box"/>
    <property type="match status" value="1"/>
</dbReference>
<feature type="region of interest" description="Disordered" evidence="2">
    <location>
        <begin position="216"/>
        <end position="254"/>
    </location>
</feature>
<feature type="region of interest" description="Disordered" evidence="2">
    <location>
        <begin position="13"/>
        <end position="41"/>
    </location>
</feature>
<feature type="region of interest" description="Disordered" evidence="2">
    <location>
        <begin position="408"/>
        <end position="433"/>
    </location>
</feature>
<feature type="domain" description="RING-type" evidence="3">
    <location>
        <begin position="65"/>
        <end position="112"/>
    </location>
</feature>
<name>A0A1Y1IKC1_KLENI</name>
<reference evidence="4 5" key="1">
    <citation type="journal article" date="2014" name="Nat. Commun.">
        <title>Klebsormidium flaccidum genome reveals primary factors for plant terrestrial adaptation.</title>
        <authorList>
            <person name="Hori K."/>
            <person name="Maruyama F."/>
            <person name="Fujisawa T."/>
            <person name="Togashi T."/>
            <person name="Yamamoto N."/>
            <person name="Seo M."/>
            <person name="Sato S."/>
            <person name="Yamada T."/>
            <person name="Mori H."/>
            <person name="Tajima N."/>
            <person name="Moriyama T."/>
            <person name="Ikeuchi M."/>
            <person name="Watanabe M."/>
            <person name="Wada H."/>
            <person name="Kobayashi K."/>
            <person name="Saito M."/>
            <person name="Masuda T."/>
            <person name="Sasaki-Sekimoto Y."/>
            <person name="Mashiguchi K."/>
            <person name="Awai K."/>
            <person name="Shimojima M."/>
            <person name="Masuda S."/>
            <person name="Iwai M."/>
            <person name="Nobusawa T."/>
            <person name="Narise T."/>
            <person name="Kondo S."/>
            <person name="Saito H."/>
            <person name="Sato R."/>
            <person name="Murakawa M."/>
            <person name="Ihara Y."/>
            <person name="Oshima-Yamada Y."/>
            <person name="Ohtaka K."/>
            <person name="Satoh M."/>
            <person name="Sonobe K."/>
            <person name="Ishii M."/>
            <person name="Ohtani R."/>
            <person name="Kanamori-Sato M."/>
            <person name="Honoki R."/>
            <person name="Miyazaki D."/>
            <person name="Mochizuki H."/>
            <person name="Umetsu J."/>
            <person name="Higashi K."/>
            <person name="Shibata D."/>
            <person name="Kamiya Y."/>
            <person name="Sato N."/>
            <person name="Nakamura Y."/>
            <person name="Tabata S."/>
            <person name="Ida S."/>
            <person name="Kurokawa K."/>
            <person name="Ohta H."/>
        </authorList>
    </citation>
    <scope>NUCLEOTIDE SEQUENCE [LARGE SCALE GENOMIC DNA]</scope>
    <source>
        <strain evidence="4 5">NIES-2285</strain>
    </source>
</reference>
<feature type="region of interest" description="Disordered" evidence="2">
    <location>
        <begin position="337"/>
        <end position="368"/>
    </location>
</feature>
<evidence type="ECO:0000256" key="1">
    <source>
        <dbReference type="PROSITE-ProRule" id="PRU00175"/>
    </source>
</evidence>
<dbReference type="InterPro" id="IPR001841">
    <property type="entry name" value="Znf_RING"/>
</dbReference>
<dbReference type="PROSITE" id="PS50089">
    <property type="entry name" value="ZF_RING_2"/>
    <property type="match status" value="1"/>
</dbReference>